<keyword evidence="2" id="KW-1133">Transmembrane helix</keyword>
<dbReference type="InterPro" id="IPR004147">
    <property type="entry name" value="ABC1_dom"/>
</dbReference>
<evidence type="ECO:0000259" key="3">
    <source>
        <dbReference type="Pfam" id="PF03109"/>
    </source>
</evidence>
<gene>
    <name evidence="4" type="ORF">GQ588_10100</name>
</gene>
<dbReference type="Pfam" id="PF03109">
    <property type="entry name" value="ABC1"/>
    <property type="match status" value="1"/>
</dbReference>
<keyword evidence="4" id="KW-0808">Transferase</keyword>
<dbReference type="CDD" id="cd05121">
    <property type="entry name" value="ABC1_ADCK3-like"/>
    <property type="match status" value="1"/>
</dbReference>
<feature type="transmembrane region" description="Helical" evidence="2">
    <location>
        <begin position="501"/>
        <end position="522"/>
    </location>
</feature>
<dbReference type="InterPro" id="IPR050154">
    <property type="entry name" value="UbiB_kinase"/>
</dbReference>
<dbReference type="GO" id="GO:0016301">
    <property type="term" value="F:kinase activity"/>
    <property type="evidence" value="ECO:0007669"/>
    <property type="project" value="UniProtKB-KW"/>
</dbReference>
<keyword evidence="2" id="KW-0812">Transmembrane</keyword>
<accession>A0A857DHY3</accession>
<evidence type="ECO:0000256" key="2">
    <source>
        <dbReference type="SAM" id="Phobius"/>
    </source>
</evidence>
<sequence length="532" mass="59702">MTQTEVKLSSAARLKEMVTALKRHGIIHGVSPAKLKFILEDLGPTYVKLGQIMSMRTDMLPKSYCDELAELRTDVKPMIYEEVLQVIASEYGFSAEEAFQEIDPVCIGSASIAQVHKAVLKDGKIVVLKVQRPGIYQTMERDIQLLKKAISLIKVLNINVGDIDFRMFIDEMWATAQQEMNFIAEANYIKEFTDLNAGVKYIAFPLIERQLCTPKVLVMEYIDGVQIDDLDKLHALGYDLNEIGIKLAENYVKQIVDDGLFHADPHPGNIFIRDGKIVWLDLGMVGKINNRDRLMLKKIILAIVQHDIEGLKEVFLLLDTIKGRVNHTRLYEDIESLLARYGDLDLSELHFGQIMEEVKEVLNFHQISLPTGFTILGRGVITIEGVLAVCCPKVNFIQIMANHVSGKFLSELDARQELVSAGLSLYGFTKNSLELPVQFANILKMAMRGQAKINIDLSSADEPVRQADMIMDKLVLSILSAAFLIGASLVCMTSITPRLFGIPVISLIGYLIALLMAGWLTAKIIRNRRKRR</sequence>
<dbReference type="Proteomes" id="UP000430508">
    <property type="component" value="Chromosome"/>
</dbReference>
<organism evidence="4 5">
    <name type="scientific">Dehalobacter restrictus</name>
    <dbReference type="NCBI Taxonomy" id="55583"/>
    <lineage>
        <taxon>Bacteria</taxon>
        <taxon>Bacillati</taxon>
        <taxon>Bacillota</taxon>
        <taxon>Clostridia</taxon>
        <taxon>Eubacteriales</taxon>
        <taxon>Desulfitobacteriaceae</taxon>
        <taxon>Dehalobacter</taxon>
    </lineage>
</organism>
<dbReference type="PANTHER" id="PTHR10566">
    <property type="entry name" value="CHAPERONE-ACTIVITY OF BC1 COMPLEX CABC1 -RELATED"/>
    <property type="match status" value="1"/>
</dbReference>
<evidence type="ECO:0000313" key="4">
    <source>
        <dbReference type="EMBL" id="QHA00960.1"/>
    </source>
</evidence>
<dbReference type="RefSeq" id="WP_158208329.1">
    <property type="nucleotide sequence ID" value="NZ_CP046996.1"/>
</dbReference>
<comment type="similarity">
    <text evidence="1">Belongs to the protein kinase superfamily. ADCK protein kinase family.</text>
</comment>
<keyword evidence="2" id="KW-0472">Membrane</keyword>
<dbReference type="PANTHER" id="PTHR10566:SF113">
    <property type="entry name" value="PROTEIN ACTIVITY OF BC1 COMPLEX KINASE 7, CHLOROPLASTIC"/>
    <property type="match status" value="1"/>
</dbReference>
<keyword evidence="4" id="KW-0418">Kinase</keyword>
<dbReference type="InterPro" id="IPR011009">
    <property type="entry name" value="Kinase-like_dom_sf"/>
</dbReference>
<proteinExistence type="inferred from homology"/>
<protein>
    <submittedName>
        <fullName evidence="4">AarF/ABC1/UbiB kinase family protein</fullName>
    </submittedName>
</protein>
<feature type="transmembrane region" description="Helical" evidence="2">
    <location>
        <begin position="474"/>
        <end position="495"/>
    </location>
</feature>
<name>A0A857DHY3_9FIRM</name>
<dbReference type="EMBL" id="CP046996">
    <property type="protein sequence ID" value="QHA00960.1"/>
    <property type="molecule type" value="Genomic_DNA"/>
</dbReference>
<reference evidence="4 5" key="1">
    <citation type="submission" date="2019-12" db="EMBL/GenBank/DDBJ databases">
        <title>Sequence classification of anaerobic respiratory reductive dehalogenases: First we see many, then we see few.</title>
        <authorList>
            <person name="Molenda O."/>
            <person name="Puentes Jacome L.A."/>
            <person name="Cao X."/>
            <person name="Nesbo C.L."/>
            <person name="Tang S."/>
            <person name="Morson N."/>
            <person name="Patron J."/>
            <person name="Lomheim L."/>
            <person name="Wishart D.S."/>
            <person name="Edwards E.A."/>
        </authorList>
    </citation>
    <scope>NUCLEOTIDE SEQUENCE [LARGE SCALE GENOMIC DNA]</scope>
    <source>
        <strain evidence="4 5">12DCA</strain>
    </source>
</reference>
<dbReference type="SUPFAM" id="SSF56112">
    <property type="entry name" value="Protein kinase-like (PK-like)"/>
    <property type="match status" value="1"/>
</dbReference>
<dbReference type="AlphaFoldDB" id="A0A857DHY3"/>
<feature type="domain" description="ABC1 atypical kinase-like" evidence="3">
    <location>
        <begin position="71"/>
        <end position="314"/>
    </location>
</feature>
<evidence type="ECO:0000313" key="5">
    <source>
        <dbReference type="Proteomes" id="UP000430508"/>
    </source>
</evidence>
<evidence type="ECO:0000256" key="1">
    <source>
        <dbReference type="ARBA" id="ARBA00009670"/>
    </source>
</evidence>